<keyword evidence="3" id="KW-1185">Reference proteome</keyword>
<accession>A0ABQ5H279</accession>
<name>A0ABQ5H279_9ASTR</name>
<comment type="caution">
    <text evidence="2">The sequence shown here is derived from an EMBL/GenBank/DDBJ whole genome shotgun (WGS) entry which is preliminary data.</text>
</comment>
<feature type="domain" description="Retrovirus-related Pol polyprotein from transposon TNT 1-94-like beta-barrel" evidence="1">
    <location>
        <begin position="92"/>
        <end position="139"/>
    </location>
</feature>
<evidence type="ECO:0000313" key="2">
    <source>
        <dbReference type="EMBL" id="GJT82008.1"/>
    </source>
</evidence>
<sequence>MFLSGMCNVKNVALSKNSDTICLSCKEYLFFANHDACVAQYLKNMQKRKVVKCAKQKVTSEWKPTRRIFKTVGLKWVPTGRMFTLIVEIVLWYSDSGCSSHMTRHRDKLINFVSKFIRMVRFGNDHFASIMRYGDLQMGNNLEGVDLLSGSRGFNLYTISVTDMMKSSPILSTLQSFKDKILVMASSPISLKLCAALHYNNDVSCKRRISTLVEAAEDNVIISNISTISMG</sequence>
<proteinExistence type="predicted"/>
<gene>
    <name evidence="2" type="ORF">Tco_1056350</name>
</gene>
<dbReference type="Pfam" id="PF22936">
    <property type="entry name" value="Pol_BBD"/>
    <property type="match status" value="1"/>
</dbReference>
<reference evidence="2" key="2">
    <citation type="submission" date="2022-01" db="EMBL/GenBank/DDBJ databases">
        <authorList>
            <person name="Yamashiro T."/>
            <person name="Shiraishi A."/>
            <person name="Satake H."/>
            <person name="Nakayama K."/>
        </authorList>
    </citation>
    <scope>NUCLEOTIDE SEQUENCE</scope>
</reference>
<dbReference type="Proteomes" id="UP001151760">
    <property type="component" value="Unassembled WGS sequence"/>
</dbReference>
<protein>
    <recommendedName>
        <fullName evidence="1">Retrovirus-related Pol polyprotein from transposon TNT 1-94-like beta-barrel domain-containing protein</fullName>
    </recommendedName>
</protein>
<reference evidence="2" key="1">
    <citation type="journal article" date="2022" name="Int. J. Mol. Sci.">
        <title>Draft Genome of Tanacetum Coccineum: Genomic Comparison of Closely Related Tanacetum-Family Plants.</title>
        <authorList>
            <person name="Yamashiro T."/>
            <person name="Shiraishi A."/>
            <person name="Nakayama K."/>
            <person name="Satake H."/>
        </authorList>
    </citation>
    <scope>NUCLEOTIDE SEQUENCE</scope>
</reference>
<dbReference type="EMBL" id="BQNB010019128">
    <property type="protein sequence ID" value="GJT82008.1"/>
    <property type="molecule type" value="Genomic_DNA"/>
</dbReference>
<evidence type="ECO:0000313" key="3">
    <source>
        <dbReference type="Proteomes" id="UP001151760"/>
    </source>
</evidence>
<evidence type="ECO:0000259" key="1">
    <source>
        <dbReference type="Pfam" id="PF22936"/>
    </source>
</evidence>
<dbReference type="InterPro" id="IPR054722">
    <property type="entry name" value="PolX-like_BBD"/>
</dbReference>
<organism evidence="2 3">
    <name type="scientific">Tanacetum coccineum</name>
    <dbReference type="NCBI Taxonomy" id="301880"/>
    <lineage>
        <taxon>Eukaryota</taxon>
        <taxon>Viridiplantae</taxon>
        <taxon>Streptophyta</taxon>
        <taxon>Embryophyta</taxon>
        <taxon>Tracheophyta</taxon>
        <taxon>Spermatophyta</taxon>
        <taxon>Magnoliopsida</taxon>
        <taxon>eudicotyledons</taxon>
        <taxon>Gunneridae</taxon>
        <taxon>Pentapetalae</taxon>
        <taxon>asterids</taxon>
        <taxon>campanulids</taxon>
        <taxon>Asterales</taxon>
        <taxon>Asteraceae</taxon>
        <taxon>Asteroideae</taxon>
        <taxon>Anthemideae</taxon>
        <taxon>Anthemidinae</taxon>
        <taxon>Tanacetum</taxon>
    </lineage>
</organism>